<name>A0A4U1F065_MONMO</name>
<sequence length="170" mass="17482">SNNAVHLPGNWILGYPRAKAQLLPDVVKEPGLGGGRRPHLGSGGQRKPRIPEEGGQPADLMGSRRPPGARTKVRSACDPCTPLGSQDPPGESTGGPQLVWVSAAGCAFLSLVASKLWPRTASGSGSQVGSGLPTERMLGAANKQEAPGSVWGGSNHGTMDLGALKFILFS</sequence>
<accession>A0A4U1F065</accession>
<protein>
    <submittedName>
        <fullName evidence="2">Uncharacterized protein</fullName>
    </submittedName>
</protein>
<dbReference type="AlphaFoldDB" id="A0A4U1F065"/>
<organism evidence="2 3">
    <name type="scientific">Monodon monoceros</name>
    <name type="common">Narwhal</name>
    <name type="synonym">Ceratodon monodon</name>
    <dbReference type="NCBI Taxonomy" id="40151"/>
    <lineage>
        <taxon>Eukaryota</taxon>
        <taxon>Metazoa</taxon>
        <taxon>Chordata</taxon>
        <taxon>Craniata</taxon>
        <taxon>Vertebrata</taxon>
        <taxon>Euteleostomi</taxon>
        <taxon>Mammalia</taxon>
        <taxon>Eutheria</taxon>
        <taxon>Laurasiatheria</taxon>
        <taxon>Artiodactyla</taxon>
        <taxon>Whippomorpha</taxon>
        <taxon>Cetacea</taxon>
        <taxon>Odontoceti</taxon>
        <taxon>Monodontidae</taxon>
        <taxon>Monodon</taxon>
    </lineage>
</organism>
<dbReference type="Proteomes" id="UP000308365">
    <property type="component" value="Unassembled WGS sequence"/>
</dbReference>
<gene>
    <name evidence="2" type="ORF">EI555_001512</name>
</gene>
<proteinExistence type="predicted"/>
<evidence type="ECO:0000256" key="1">
    <source>
        <dbReference type="SAM" id="MobiDB-lite"/>
    </source>
</evidence>
<feature type="non-terminal residue" evidence="2">
    <location>
        <position position="1"/>
    </location>
</feature>
<evidence type="ECO:0000313" key="2">
    <source>
        <dbReference type="EMBL" id="TKC42494.1"/>
    </source>
</evidence>
<evidence type="ECO:0000313" key="3">
    <source>
        <dbReference type="Proteomes" id="UP000308365"/>
    </source>
</evidence>
<reference evidence="3" key="1">
    <citation type="journal article" date="2019" name="IScience">
        <title>Narwhal Genome Reveals Long-Term Low Genetic Diversity despite Current Large Abundance Size.</title>
        <authorList>
            <person name="Westbury M.V."/>
            <person name="Petersen B."/>
            <person name="Garde E."/>
            <person name="Heide-Jorgensen M.P."/>
            <person name="Lorenzen E.D."/>
        </authorList>
    </citation>
    <scope>NUCLEOTIDE SEQUENCE [LARGE SCALE GENOMIC DNA]</scope>
</reference>
<feature type="region of interest" description="Disordered" evidence="1">
    <location>
        <begin position="27"/>
        <end position="96"/>
    </location>
</feature>
<comment type="caution">
    <text evidence="2">The sequence shown here is derived from an EMBL/GenBank/DDBJ whole genome shotgun (WGS) entry which is preliminary data.</text>
</comment>
<dbReference type="EMBL" id="RWIC01000546">
    <property type="protein sequence ID" value="TKC42494.1"/>
    <property type="molecule type" value="Genomic_DNA"/>
</dbReference>